<feature type="transmembrane region" description="Helical" evidence="17">
    <location>
        <begin position="341"/>
        <end position="365"/>
    </location>
</feature>
<dbReference type="Gene3D" id="1.20.58.920">
    <property type="match status" value="1"/>
</dbReference>
<keyword evidence="5 15" id="KW-0597">Phosphoprotein</keyword>
<evidence type="ECO:0000259" key="19">
    <source>
        <dbReference type="PROSITE" id="PS50110"/>
    </source>
</evidence>
<evidence type="ECO:0000259" key="18">
    <source>
        <dbReference type="PROSITE" id="PS50109"/>
    </source>
</evidence>
<keyword evidence="16" id="KW-0175">Coiled coil</keyword>
<organism evidence="22 23">
    <name type="scientific">Manganibacter manganicus</name>
    <dbReference type="NCBI Taxonomy" id="1873176"/>
    <lineage>
        <taxon>Bacteria</taxon>
        <taxon>Pseudomonadati</taxon>
        <taxon>Pseudomonadota</taxon>
        <taxon>Alphaproteobacteria</taxon>
        <taxon>Hyphomicrobiales</taxon>
        <taxon>Phyllobacteriaceae</taxon>
        <taxon>Manganibacter</taxon>
    </lineage>
</organism>
<dbReference type="Pfam" id="PF00672">
    <property type="entry name" value="HAMP"/>
    <property type="match status" value="1"/>
</dbReference>
<dbReference type="GO" id="GO:0000155">
    <property type="term" value="F:phosphorelay sensor kinase activity"/>
    <property type="evidence" value="ECO:0007669"/>
    <property type="project" value="InterPro"/>
</dbReference>
<dbReference type="SUPFAM" id="SSF55874">
    <property type="entry name" value="ATPase domain of HSP90 chaperone/DNA topoisomerase II/histidine kinase"/>
    <property type="match status" value="1"/>
</dbReference>
<dbReference type="PRINTS" id="PR00344">
    <property type="entry name" value="BCTRLSENSOR"/>
</dbReference>
<evidence type="ECO:0000256" key="12">
    <source>
        <dbReference type="ARBA" id="ARBA00023012"/>
    </source>
</evidence>
<dbReference type="InterPro" id="IPR004358">
    <property type="entry name" value="Sig_transdc_His_kin-like_C"/>
</dbReference>
<dbReference type="SMART" id="SM00388">
    <property type="entry name" value="HisKA"/>
    <property type="match status" value="1"/>
</dbReference>
<dbReference type="SMART" id="SM00304">
    <property type="entry name" value="HAMP"/>
    <property type="match status" value="1"/>
</dbReference>
<evidence type="ECO:0000256" key="11">
    <source>
        <dbReference type="ARBA" id="ARBA00022989"/>
    </source>
</evidence>
<evidence type="ECO:0000256" key="5">
    <source>
        <dbReference type="ARBA" id="ARBA00022553"/>
    </source>
</evidence>
<evidence type="ECO:0000313" key="23">
    <source>
        <dbReference type="Proteomes" id="UP000191905"/>
    </source>
</evidence>
<name>A0A1V8RSU8_9HYPH</name>
<dbReference type="CDD" id="cd16922">
    <property type="entry name" value="HATPase_EvgS-ArcB-TorS-like"/>
    <property type="match status" value="1"/>
</dbReference>
<keyword evidence="10" id="KW-0067">ATP-binding</keyword>
<keyword evidence="9" id="KW-0418">Kinase</keyword>
<evidence type="ECO:0000256" key="15">
    <source>
        <dbReference type="PROSITE-ProRule" id="PRU00169"/>
    </source>
</evidence>
<evidence type="ECO:0000256" key="14">
    <source>
        <dbReference type="PROSITE-ProRule" id="PRU00110"/>
    </source>
</evidence>
<dbReference type="InterPro" id="IPR037952">
    <property type="entry name" value="Sensor_TorS"/>
</dbReference>
<dbReference type="Pfam" id="PF00072">
    <property type="entry name" value="Response_reg"/>
    <property type="match status" value="1"/>
</dbReference>
<evidence type="ECO:0000256" key="8">
    <source>
        <dbReference type="ARBA" id="ARBA00022741"/>
    </source>
</evidence>
<dbReference type="SMART" id="SM00448">
    <property type="entry name" value="REC"/>
    <property type="match status" value="1"/>
</dbReference>
<dbReference type="OrthoDB" id="9810730at2"/>
<evidence type="ECO:0000256" key="9">
    <source>
        <dbReference type="ARBA" id="ARBA00022777"/>
    </source>
</evidence>
<dbReference type="Gene3D" id="6.10.340.10">
    <property type="match status" value="1"/>
</dbReference>
<dbReference type="Gene3D" id="1.10.287.130">
    <property type="match status" value="1"/>
</dbReference>
<evidence type="ECO:0000313" key="22">
    <source>
        <dbReference type="EMBL" id="OQM76260.1"/>
    </source>
</evidence>
<dbReference type="InterPro" id="IPR036641">
    <property type="entry name" value="HPT_dom_sf"/>
</dbReference>
<dbReference type="CDD" id="cd06225">
    <property type="entry name" value="HAMP"/>
    <property type="match status" value="1"/>
</dbReference>
<keyword evidence="23" id="KW-1185">Reference proteome</keyword>
<feature type="modified residue" description="Phosphohistidine" evidence="14">
    <location>
        <position position="915"/>
    </location>
</feature>
<dbReference type="PROSITE" id="PS50109">
    <property type="entry name" value="HIS_KIN"/>
    <property type="match status" value="1"/>
</dbReference>
<dbReference type="InterPro" id="IPR014302">
    <property type="entry name" value="Sig_transdc_His_kinase_TorS"/>
</dbReference>
<dbReference type="Pfam" id="PF00512">
    <property type="entry name" value="HisKA"/>
    <property type="match status" value="1"/>
</dbReference>
<dbReference type="SUPFAM" id="SSF47384">
    <property type="entry name" value="Homodimeric domain of signal transducing histidine kinase"/>
    <property type="match status" value="1"/>
</dbReference>
<dbReference type="InterPro" id="IPR008207">
    <property type="entry name" value="Sig_transdc_His_kin_Hpt_dom"/>
</dbReference>
<feature type="domain" description="HAMP" evidence="20">
    <location>
        <begin position="367"/>
        <end position="419"/>
    </location>
</feature>
<feature type="modified residue" description="4-aspartylphosphate" evidence="15">
    <location>
        <position position="775"/>
    </location>
</feature>
<dbReference type="Gene3D" id="3.30.565.10">
    <property type="entry name" value="Histidine kinase-like ATPase, C-terminal domain"/>
    <property type="match status" value="1"/>
</dbReference>
<dbReference type="Gene3D" id="1.20.120.160">
    <property type="entry name" value="HPT domain"/>
    <property type="match status" value="1"/>
</dbReference>
<dbReference type="InterPro" id="IPR036097">
    <property type="entry name" value="HisK_dim/P_sf"/>
</dbReference>
<evidence type="ECO:0000256" key="2">
    <source>
        <dbReference type="ARBA" id="ARBA00004651"/>
    </source>
</evidence>
<dbReference type="GO" id="GO:0005886">
    <property type="term" value="C:plasma membrane"/>
    <property type="evidence" value="ECO:0007669"/>
    <property type="project" value="UniProtKB-SubCell"/>
</dbReference>
<evidence type="ECO:0000256" key="4">
    <source>
        <dbReference type="ARBA" id="ARBA00022475"/>
    </source>
</evidence>
<dbReference type="FunFam" id="3.30.565.10:FF:000010">
    <property type="entry name" value="Sensor histidine kinase RcsC"/>
    <property type="match status" value="1"/>
</dbReference>
<dbReference type="Pfam" id="PF02518">
    <property type="entry name" value="HATPase_c"/>
    <property type="match status" value="1"/>
</dbReference>
<keyword evidence="4" id="KW-1003">Cell membrane</keyword>
<dbReference type="PROSITE" id="PS50110">
    <property type="entry name" value="RESPONSE_REGULATORY"/>
    <property type="match status" value="1"/>
</dbReference>
<dbReference type="PROSITE" id="PS50885">
    <property type="entry name" value="HAMP"/>
    <property type="match status" value="1"/>
</dbReference>
<dbReference type="SMART" id="SM00387">
    <property type="entry name" value="HATPase_c"/>
    <property type="match status" value="1"/>
</dbReference>
<dbReference type="InterPro" id="IPR003660">
    <property type="entry name" value="HAMP_dom"/>
</dbReference>
<evidence type="ECO:0000256" key="17">
    <source>
        <dbReference type="SAM" id="Phobius"/>
    </source>
</evidence>
<dbReference type="GO" id="GO:0005524">
    <property type="term" value="F:ATP binding"/>
    <property type="evidence" value="ECO:0007669"/>
    <property type="project" value="UniProtKB-KW"/>
</dbReference>
<dbReference type="Gene3D" id="3.40.50.2300">
    <property type="match status" value="1"/>
</dbReference>
<dbReference type="InterPro" id="IPR003661">
    <property type="entry name" value="HisK_dim/P_dom"/>
</dbReference>
<keyword evidence="11 17" id="KW-1133">Transmembrane helix</keyword>
<dbReference type="RefSeq" id="WP_080919013.1">
    <property type="nucleotide sequence ID" value="NZ_MDET01000009.1"/>
</dbReference>
<dbReference type="EC" id="2.7.13.3" evidence="3"/>
<feature type="domain" description="Histidine kinase" evidence="18">
    <location>
        <begin position="483"/>
        <end position="704"/>
    </location>
</feature>
<evidence type="ECO:0000256" key="16">
    <source>
        <dbReference type="SAM" id="Coils"/>
    </source>
</evidence>
<dbReference type="NCBIfam" id="TIGR02956">
    <property type="entry name" value="TMAO_torS"/>
    <property type="match status" value="1"/>
</dbReference>
<dbReference type="CDD" id="cd17546">
    <property type="entry name" value="REC_hyHK_CKI1_RcsC-like"/>
    <property type="match status" value="1"/>
</dbReference>
<dbReference type="SUPFAM" id="SSF52172">
    <property type="entry name" value="CheY-like"/>
    <property type="match status" value="1"/>
</dbReference>
<dbReference type="InterPro" id="IPR038188">
    <property type="entry name" value="TorS_sensor_sf"/>
</dbReference>
<reference evidence="22 23" key="1">
    <citation type="journal article" date="2016" name="Int. J. Syst. Evol. Microbiol.">
        <title>Pseudaminobacter manganicus sp. nov., isolated from sludge of a manganese mine.</title>
        <authorList>
            <person name="Li J."/>
            <person name="Huang J."/>
            <person name="Liao S."/>
            <person name="Wang G."/>
        </authorList>
    </citation>
    <scope>NUCLEOTIDE SEQUENCE [LARGE SCALE GENOMIC DNA]</scope>
    <source>
        <strain evidence="22 23">JH-7</strain>
    </source>
</reference>
<dbReference type="PANTHER" id="PTHR45339:SF1">
    <property type="entry name" value="HYBRID SIGNAL TRANSDUCTION HISTIDINE KINASE J"/>
    <property type="match status" value="1"/>
</dbReference>
<evidence type="ECO:0000256" key="3">
    <source>
        <dbReference type="ARBA" id="ARBA00012438"/>
    </source>
</evidence>
<dbReference type="InterPro" id="IPR036890">
    <property type="entry name" value="HATPase_C_sf"/>
</dbReference>
<keyword evidence="7 17" id="KW-0812">Transmembrane</keyword>
<accession>A0A1V8RSU8</accession>
<dbReference type="EMBL" id="MDET01000009">
    <property type="protein sequence ID" value="OQM76260.1"/>
    <property type="molecule type" value="Genomic_DNA"/>
</dbReference>
<dbReference type="FunFam" id="1.10.287.130:FF:000004">
    <property type="entry name" value="Ethylene receptor 1"/>
    <property type="match status" value="1"/>
</dbReference>
<keyword evidence="6" id="KW-0808">Transferase</keyword>
<dbReference type="PANTHER" id="PTHR45339">
    <property type="entry name" value="HYBRID SIGNAL TRANSDUCTION HISTIDINE KINASE J"/>
    <property type="match status" value="1"/>
</dbReference>
<dbReference type="InterPro" id="IPR005467">
    <property type="entry name" value="His_kinase_dom"/>
</dbReference>
<keyword evidence="8" id="KW-0547">Nucleotide-binding</keyword>
<protein>
    <recommendedName>
        <fullName evidence="3">histidine kinase</fullName>
        <ecNumber evidence="3">2.7.13.3</ecNumber>
    </recommendedName>
</protein>
<evidence type="ECO:0000256" key="1">
    <source>
        <dbReference type="ARBA" id="ARBA00000085"/>
    </source>
</evidence>
<evidence type="ECO:0000259" key="21">
    <source>
        <dbReference type="PROSITE" id="PS50894"/>
    </source>
</evidence>
<evidence type="ECO:0000256" key="13">
    <source>
        <dbReference type="ARBA" id="ARBA00023136"/>
    </source>
</evidence>
<dbReference type="InterPro" id="IPR001789">
    <property type="entry name" value="Sig_transdc_resp-reg_receiver"/>
</dbReference>
<evidence type="ECO:0000256" key="7">
    <source>
        <dbReference type="ARBA" id="ARBA00022692"/>
    </source>
</evidence>
<keyword evidence="13 17" id="KW-0472">Membrane</keyword>
<evidence type="ECO:0000256" key="10">
    <source>
        <dbReference type="ARBA" id="ARBA00022840"/>
    </source>
</evidence>
<dbReference type="Pfam" id="PF01627">
    <property type="entry name" value="Hpt"/>
    <property type="match status" value="1"/>
</dbReference>
<dbReference type="InterPro" id="IPR011006">
    <property type="entry name" value="CheY-like_superfamily"/>
</dbReference>
<dbReference type="CDD" id="cd16172">
    <property type="entry name" value="TorS_sensor_domain"/>
    <property type="match status" value="1"/>
</dbReference>
<gene>
    <name evidence="22" type="ORF">BFN67_15325</name>
</gene>
<feature type="domain" description="Response regulatory" evidence="19">
    <location>
        <begin position="726"/>
        <end position="842"/>
    </location>
</feature>
<comment type="subcellular location">
    <subcellularLocation>
        <location evidence="2">Cell membrane</location>
        <topology evidence="2">Multi-pass membrane protein</topology>
    </subcellularLocation>
</comment>
<proteinExistence type="predicted"/>
<dbReference type="Proteomes" id="UP000191905">
    <property type="component" value="Unassembled WGS sequence"/>
</dbReference>
<keyword evidence="12" id="KW-0902">Two-component regulatory system</keyword>
<dbReference type="CDD" id="cd00082">
    <property type="entry name" value="HisKA"/>
    <property type="match status" value="1"/>
</dbReference>
<feature type="coiled-coil region" evidence="16">
    <location>
        <begin position="417"/>
        <end position="476"/>
    </location>
</feature>
<dbReference type="SUPFAM" id="SSF158472">
    <property type="entry name" value="HAMP domain-like"/>
    <property type="match status" value="1"/>
</dbReference>
<comment type="caution">
    <text evidence="22">The sequence shown here is derived from an EMBL/GenBank/DDBJ whole genome shotgun (WGS) entry which is preliminary data.</text>
</comment>
<dbReference type="PIRSF" id="PIRSF036437">
    <property type="entry name" value="HK_TorS"/>
    <property type="match status" value="1"/>
</dbReference>
<dbReference type="PROSITE" id="PS50894">
    <property type="entry name" value="HPT"/>
    <property type="match status" value="1"/>
</dbReference>
<dbReference type="STRING" id="1873176.BFN67_15325"/>
<sequence>MFRRLGIGGRLFLAFLCITGLSLSSGVASWLILRHIAAAQAVVNTKALPAIAETQHIAELSARLVAAAPALAAVRSPAELSAEQAELSRLSREMVESLDHLKKFDTDKQLVEAFASSVEKMLANLKNNYGLVRRRLEQEAAYRRSAEKATDAAQSILLLSETLISNASAGASAVTASLYGLITDPARREDAYSAIDRLIEHDIFLMERMYELRHRSAQISLLVNRLDRAQSLKEVSEISAIFQDHMTVIRRRILGIDDPVRRKQALAFFNTMETAVGDTPVAGSLFGRRQHVIDLIDRLDKMTEANRELSAKQNKIAGNILDRSGTFARTTAKRADNAVRIGIVVLILTLVCALLVSGTIVWLYVERNLVRRLGTMARAVQRLTAGDLRVEVSEDGDDELRTMAVAVNRFRDESRRRLDLEQERERMMVELGRHREELQQLVEEQTEEIRHVNTRLRQEAQDHAQAREEAEQASRAKSAFLATMSHEIRTPMTGMLGMIRLLGETRLNAGQRKHLSVATSSGEVLLSILNSILDYSRIESGKVVLDQEEVDVRALVEGVVAFMQPAAVEKGLDIILDIDPKLAPWFCVDATKLRQILFNLIGNAIKFTERGEVRVEVTAHRVAKGSQHVRFSVCDSGIGVLPEHQQHIFQPFTQTDASITRRFGGTGLGLAISSELARLMDAEIKVSSTPGVGSTFTFTLKLKTADRPLRTQKQKARLAQSDRRLDILMVEDDDTTRLVAETLLSKAGHRVRAVSDGYEAVEAVADFKPDVLVMDISLPGIDGLETMRRVRTALARPDLPVVAMSAHVFSTEIERYLGSGMDVFVAKPLIGEQLLDALDSLSLPHAARSAIQPAAHSDTLMPFDETAGRADMQTLGIAGLERLAAIARTSLPERFQSMHVALLAEDRQTLRDLAHATKSSAGSLGFPRLLAAATALEAKADVNPVEHLYTGIAECKAAFEAGLLRLDALLARERSAKPAAAE</sequence>
<evidence type="ECO:0000256" key="6">
    <source>
        <dbReference type="ARBA" id="ARBA00022679"/>
    </source>
</evidence>
<dbReference type="SUPFAM" id="SSF47226">
    <property type="entry name" value="Histidine-containing phosphotransfer domain, HPT domain"/>
    <property type="match status" value="1"/>
</dbReference>
<dbReference type="AlphaFoldDB" id="A0A1V8RSU8"/>
<comment type="catalytic activity">
    <reaction evidence="1">
        <text>ATP + protein L-histidine = ADP + protein N-phospho-L-histidine.</text>
        <dbReference type="EC" id="2.7.13.3"/>
    </reaction>
</comment>
<feature type="domain" description="HPt" evidence="21">
    <location>
        <begin position="876"/>
        <end position="982"/>
    </location>
</feature>
<evidence type="ECO:0000259" key="20">
    <source>
        <dbReference type="PROSITE" id="PS50885"/>
    </source>
</evidence>
<dbReference type="InterPro" id="IPR003594">
    <property type="entry name" value="HATPase_dom"/>
</dbReference>
<dbReference type="Pfam" id="PF21689">
    <property type="entry name" value="TorS_sensor_domain"/>
    <property type="match status" value="1"/>
</dbReference>